<protein>
    <recommendedName>
        <fullName evidence="2">Fungal-type protein kinase domain-containing protein</fullName>
    </recommendedName>
</protein>
<dbReference type="AlphaFoldDB" id="A0A4S4KUD3"/>
<dbReference type="PANTHER" id="PTHR38248:SF2">
    <property type="entry name" value="FUNK1 11"/>
    <property type="match status" value="1"/>
</dbReference>
<sequence>MVTGKIDDVDKYITAKVTTTVFKPFEDFLRAMLGANQHLVDKRYPILQAIFSSAEVKELRNNYCKRVYHGSERYDRFCELVNHTISQLPGEAQRPSFVFCGTGQDTSNNNHDHNIVVLRGQYSSVDNNKWKDNSSGSQDAFMAWLDIQHVFNFKLNKKQIKYTDEAAPPELDKRKVLHNSLDGNFRLPVVSRLVVTIHRCFNNLNDPSCAATTPAKKRRREHEGDGSDSASRKKHCGDPRPFDTPDSDLLRQSTRCAVNMMSYVPNLHHVVFGLVRGGDLWMCYYDRGNIICSQRLIFVNDLYFFVVLMKALIDLRPTDRGFIQGSKMYDPKDFDEIYIHLTRAPSSTDTSNDLLVTDTYRSKDDMSDEFLTADNASHQGNVPFCDSLGEDIKDRPRWYFTIGPHEFLIRDSLTGRRPTGLTGKTSRVDVSTCGTLDPSDHNRMYALKTSWPEDKRRNEADTIRLSKKVMDNLDKTKSFRERHGISGRYLPDCLPRVFLLEDIIDPIDGFKSRLGVILEKQIFRVIAFEQLYPIYMAENVDIFKQLFFEIFQGTIRHRDINFNHLMYCKMLDGSSRGALIDCDLAKVGESTDAEPKGTRTGTRPFMSRDILVPDPPKHLERFDWESMFYVLLWIAYHYINEEFANPEVLDNWLQHDMTRLLDTRKAALFEIDYYLITTQFMPLAETWLDPLREHFSRGYSARNNYSNKGIKATGKGEFQPEFDNGTLGGHINYEKIWAILRT</sequence>
<reference evidence="3 4" key="1">
    <citation type="submission" date="2019-02" db="EMBL/GenBank/DDBJ databases">
        <title>Genome sequencing of the rare red list fungi Phellinidium pouzarii.</title>
        <authorList>
            <person name="Buettner E."/>
            <person name="Kellner H."/>
        </authorList>
    </citation>
    <scope>NUCLEOTIDE SEQUENCE [LARGE SCALE GENOMIC DNA]</scope>
    <source>
        <strain evidence="3 4">DSM 108285</strain>
    </source>
</reference>
<dbReference type="Pfam" id="PF17667">
    <property type="entry name" value="Pkinase_fungal"/>
    <property type="match status" value="1"/>
</dbReference>
<evidence type="ECO:0000259" key="2">
    <source>
        <dbReference type="Pfam" id="PF17667"/>
    </source>
</evidence>
<dbReference type="OrthoDB" id="5569250at2759"/>
<proteinExistence type="predicted"/>
<evidence type="ECO:0000313" key="4">
    <source>
        <dbReference type="Proteomes" id="UP000308199"/>
    </source>
</evidence>
<comment type="caution">
    <text evidence="3">The sequence shown here is derived from an EMBL/GenBank/DDBJ whole genome shotgun (WGS) entry which is preliminary data.</text>
</comment>
<dbReference type="PANTHER" id="PTHR38248">
    <property type="entry name" value="FUNK1 6"/>
    <property type="match status" value="1"/>
</dbReference>
<evidence type="ECO:0000256" key="1">
    <source>
        <dbReference type="SAM" id="MobiDB-lite"/>
    </source>
</evidence>
<organism evidence="3 4">
    <name type="scientific">Phellinidium pouzarii</name>
    <dbReference type="NCBI Taxonomy" id="167371"/>
    <lineage>
        <taxon>Eukaryota</taxon>
        <taxon>Fungi</taxon>
        <taxon>Dikarya</taxon>
        <taxon>Basidiomycota</taxon>
        <taxon>Agaricomycotina</taxon>
        <taxon>Agaricomycetes</taxon>
        <taxon>Hymenochaetales</taxon>
        <taxon>Hymenochaetaceae</taxon>
        <taxon>Phellinidium</taxon>
    </lineage>
</organism>
<accession>A0A4S4KUD3</accession>
<evidence type="ECO:0000313" key="3">
    <source>
        <dbReference type="EMBL" id="THH02117.1"/>
    </source>
</evidence>
<feature type="region of interest" description="Disordered" evidence="1">
    <location>
        <begin position="211"/>
        <end position="248"/>
    </location>
</feature>
<gene>
    <name evidence="3" type="ORF">EW145_g6800</name>
</gene>
<dbReference type="Proteomes" id="UP000308199">
    <property type="component" value="Unassembled WGS sequence"/>
</dbReference>
<keyword evidence="4" id="KW-1185">Reference proteome</keyword>
<dbReference type="InterPro" id="IPR040976">
    <property type="entry name" value="Pkinase_fungal"/>
</dbReference>
<dbReference type="EMBL" id="SGPK01000561">
    <property type="protein sequence ID" value="THH02117.1"/>
    <property type="molecule type" value="Genomic_DNA"/>
</dbReference>
<name>A0A4S4KUD3_9AGAM</name>
<feature type="domain" description="Fungal-type protein kinase" evidence="2">
    <location>
        <begin position="551"/>
        <end position="634"/>
    </location>
</feature>